<evidence type="ECO:0000256" key="1">
    <source>
        <dbReference type="ARBA" id="ARBA00022801"/>
    </source>
</evidence>
<dbReference type="InterPro" id="IPR005754">
    <property type="entry name" value="Sortase"/>
</dbReference>
<dbReference type="GO" id="GO:0016787">
    <property type="term" value="F:hydrolase activity"/>
    <property type="evidence" value="ECO:0007669"/>
    <property type="project" value="UniProtKB-KW"/>
</dbReference>
<comment type="caution">
    <text evidence="2">The sequence shown here is derived from an EMBL/GenBank/DDBJ whole genome shotgun (WGS) entry which is preliminary data.</text>
</comment>
<dbReference type="InterPro" id="IPR023365">
    <property type="entry name" value="Sortase_dom-sf"/>
</dbReference>
<reference evidence="2" key="1">
    <citation type="submission" date="2020-10" db="EMBL/GenBank/DDBJ databases">
        <title>Taxonomic study of unclassified bacteria belonging to the class Ktedonobacteria.</title>
        <authorList>
            <person name="Yabe S."/>
            <person name="Wang C.M."/>
            <person name="Zheng Y."/>
            <person name="Sakai Y."/>
            <person name="Cavaletti L."/>
            <person name="Monciardini P."/>
            <person name="Donadio S."/>
        </authorList>
    </citation>
    <scope>NUCLEOTIDE SEQUENCE</scope>
    <source>
        <strain evidence="2">ID150040</strain>
    </source>
</reference>
<protein>
    <recommendedName>
        <fullName evidence="4">Class F sortase</fullName>
    </recommendedName>
</protein>
<name>A0A8J3IKC5_9CHLR</name>
<dbReference type="EMBL" id="BNJK01000001">
    <property type="protein sequence ID" value="GHO91756.1"/>
    <property type="molecule type" value="Genomic_DNA"/>
</dbReference>
<keyword evidence="1" id="KW-0378">Hydrolase</keyword>
<dbReference type="Proteomes" id="UP000597444">
    <property type="component" value="Unassembled WGS sequence"/>
</dbReference>
<dbReference type="SUPFAM" id="SSF63817">
    <property type="entry name" value="Sortase"/>
    <property type="match status" value="1"/>
</dbReference>
<evidence type="ECO:0000313" key="2">
    <source>
        <dbReference type="EMBL" id="GHO91756.1"/>
    </source>
</evidence>
<evidence type="ECO:0000313" key="3">
    <source>
        <dbReference type="Proteomes" id="UP000597444"/>
    </source>
</evidence>
<dbReference type="AlphaFoldDB" id="A0A8J3IKC5"/>
<organism evidence="2 3">
    <name type="scientific">Reticulibacter mediterranei</name>
    <dbReference type="NCBI Taxonomy" id="2778369"/>
    <lineage>
        <taxon>Bacteria</taxon>
        <taxon>Bacillati</taxon>
        <taxon>Chloroflexota</taxon>
        <taxon>Ktedonobacteria</taxon>
        <taxon>Ktedonobacterales</taxon>
        <taxon>Reticulibacteraceae</taxon>
        <taxon>Reticulibacter</taxon>
    </lineage>
</organism>
<keyword evidence="3" id="KW-1185">Reference proteome</keyword>
<accession>A0A8J3IKC5</accession>
<dbReference type="RefSeq" id="WP_220202630.1">
    <property type="nucleotide sequence ID" value="NZ_BNJK01000001.1"/>
</dbReference>
<proteinExistence type="predicted"/>
<dbReference type="Gene3D" id="2.40.260.10">
    <property type="entry name" value="Sortase"/>
    <property type="match status" value="1"/>
</dbReference>
<dbReference type="InterPro" id="IPR042001">
    <property type="entry name" value="Sortase_F"/>
</dbReference>
<gene>
    <name evidence="2" type="ORF">KSF_018040</name>
</gene>
<sequence>MRKFLPYICVFLLILTGILIYNYQTHTALLATSFPVKPTPWQPLHLRIPSLQIDTPVLNVGTTTNGQMDAPTSQAVNSPYWSSVFWYAPGTAPGQNGNAVIAGHVDRVGGDPAIFWSLHTMKPHDLVIVQTQGKGALKFAVDRVVKYPANAPGKAILNAVFGPTSGHHLNLITCSGVWTGQGYDERLVVFTTQVNS</sequence>
<dbReference type="CDD" id="cd05829">
    <property type="entry name" value="Sortase_F"/>
    <property type="match status" value="1"/>
</dbReference>
<evidence type="ECO:0008006" key="4">
    <source>
        <dbReference type="Google" id="ProtNLM"/>
    </source>
</evidence>
<dbReference type="Pfam" id="PF04203">
    <property type="entry name" value="Sortase"/>
    <property type="match status" value="1"/>
</dbReference>